<dbReference type="GO" id="GO:0106008">
    <property type="term" value="F:2-oxoglutaramate amidase activity"/>
    <property type="evidence" value="ECO:0007669"/>
    <property type="project" value="TreeGrafter"/>
</dbReference>
<dbReference type="CDD" id="cd07575">
    <property type="entry name" value="Xc-1258_like"/>
    <property type="match status" value="1"/>
</dbReference>
<reference evidence="3" key="1">
    <citation type="submission" date="2016-10" db="EMBL/GenBank/DDBJ databases">
        <title>Sequence of Gallionella enrichment culture.</title>
        <authorList>
            <person name="Poehlein A."/>
            <person name="Muehling M."/>
            <person name="Daniel R."/>
        </authorList>
    </citation>
    <scope>NUCLEOTIDE SEQUENCE</scope>
</reference>
<dbReference type="InterPro" id="IPR003010">
    <property type="entry name" value="C-N_Hydrolase"/>
</dbReference>
<dbReference type="NCBIfam" id="NF007757">
    <property type="entry name" value="PRK10438.1"/>
    <property type="match status" value="1"/>
</dbReference>
<dbReference type="SUPFAM" id="SSF56317">
    <property type="entry name" value="Carbon-nitrogen hydrolase"/>
    <property type="match status" value="1"/>
</dbReference>
<evidence type="ECO:0000256" key="1">
    <source>
        <dbReference type="ARBA" id="ARBA00022801"/>
    </source>
</evidence>
<dbReference type="GO" id="GO:0050152">
    <property type="term" value="F:omega-amidase activity"/>
    <property type="evidence" value="ECO:0007669"/>
    <property type="project" value="TreeGrafter"/>
</dbReference>
<sequence length="265" mass="31071">MSLTFTLIQTKLHWEVKLSNLMMLEEKINSIQQKTEVIVLPEMFSTGFSMQPEEFAETMDGPTVAWMKKIAANKKIILTGSLIIEENKKYFNRLIWMLPNGTYGYYDKRHCFAYAGEHEHYTPGNKRLIAQVKGWKINLQICYDLRFPVWARQASDSKNETEYDVLLYVANWPERRNYAWKTLLTARAIENQCYVIGVNRVGNDGNEIYHSGDSMVVDPLGEILYHKANDEDIFTITLNKEKLELTRNKFPFWKDGDQFRIMNDE</sequence>
<dbReference type="Gene3D" id="3.60.110.10">
    <property type="entry name" value="Carbon-nitrogen hydrolase"/>
    <property type="match status" value="1"/>
</dbReference>
<accession>A0A1J5SBR2</accession>
<gene>
    <name evidence="3" type="primary">ramA_2</name>
    <name evidence="3" type="ORF">GALL_124300</name>
</gene>
<dbReference type="EC" id="3.5.1.100" evidence="3"/>
<keyword evidence="1 3" id="KW-0378">Hydrolase</keyword>
<dbReference type="Pfam" id="PF00795">
    <property type="entry name" value="CN_hydrolase"/>
    <property type="match status" value="1"/>
</dbReference>
<proteinExistence type="predicted"/>
<evidence type="ECO:0000313" key="3">
    <source>
        <dbReference type="EMBL" id="OIR05379.1"/>
    </source>
</evidence>
<dbReference type="InterPro" id="IPR052737">
    <property type="entry name" value="Omega-amidase_YafV"/>
</dbReference>
<name>A0A1J5SBR2_9ZZZZ</name>
<protein>
    <submittedName>
        <fullName evidence="3">(R)-stereoselective amidase</fullName>
        <ecNumber evidence="3">3.5.1.100</ecNumber>
    </submittedName>
</protein>
<dbReference type="PANTHER" id="PTHR47799:SF1">
    <property type="entry name" value="OMEGA-AMIDASE YAFV"/>
    <property type="match status" value="1"/>
</dbReference>
<organism evidence="3">
    <name type="scientific">mine drainage metagenome</name>
    <dbReference type="NCBI Taxonomy" id="410659"/>
    <lineage>
        <taxon>unclassified sequences</taxon>
        <taxon>metagenomes</taxon>
        <taxon>ecological metagenomes</taxon>
    </lineage>
</organism>
<evidence type="ECO:0000259" key="2">
    <source>
        <dbReference type="PROSITE" id="PS50263"/>
    </source>
</evidence>
<feature type="domain" description="CN hydrolase" evidence="2">
    <location>
        <begin position="3"/>
        <end position="240"/>
    </location>
</feature>
<dbReference type="PANTHER" id="PTHR47799">
    <property type="entry name" value="OMEGA-AMIDASE YAFV"/>
    <property type="match status" value="1"/>
</dbReference>
<dbReference type="AlphaFoldDB" id="A0A1J5SBR2"/>
<dbReference type="EMBL" id="MLJW01000050">
    <property type="protein sequence ID" value="OIR05379.1"/>
    <property type="molecule type" value="Genomic_DNA"/>
</dbReference>
<comment type="caution">
    <text evidence="3">The sequence shown here is derived from an EMBL/GenBank/DDBJ whole genome shotgun (WGS) entry which is preliminary data.</text>
</comment>
<dbReference type="PROSITE" id="PS50263">
    <property type="entry name" value="CN_HYDROLASE"/>
    <property type="match status" value="1"/>
</dbReference>
<dbReference type="FunFam" id="3.60.110.10:FF:000004">
    <property type="entry name" value="Carbon-nitrogen hydrolase"/>
    <property type="match status" value="1"/>
</dbReference>
<dbReference type="InterPro" id="IPR036526">
    <property type="entry name" value="C-N_Hydrolase_sf"/>
</dbReference>